<dbReference type="AlphaFoldDB" id="A0A2S5SVI6"/>
<evidence type="ECO:0000313" key="2">
    <source>
        <dbReference type="Proteomes" id="UP000238605"/>
    </source>
</evidence>
<sequence>MGSAVLLVACGGGGDDAPAPEETRPHDARTFPLDEAALAFEALPGTTTNRFHGVLGGAGYRIEVPENWNGRLVMYAHGYRGTDVPLTVSNPSIRAHLIANGYAWAASSYSKNYYDVRAGVEDTNALALAFSRITGLAEPTRRYIIGHSLGGHVTGAAIEEETFRTANNKVRYHGAVPMCGVMGDTELFDYFSAYQTAAQYFAGVPRYPTTHWADINALVRSRLFTTFSNTVITPTADGEKLKGVVMNLTGGNRPIFEQGFANAGLQQVVWGTFGGDGTINGILTGSVLDTRNVVLQIDSDPALSTEETQLNDNLLRVTPVADANRLRRDGLRWIPKVNGEFRIPVVSIHTLGDMYVPFSMQQIYKRRADANGSGDWLVQRAVRAPSHCDFTIAEQVAAFDDMVTWEQTGVKPAGDDVLTPATVADAAYGCAHTDNTVGPFDGSTTGFVRGLMPACPTP</sequence>
<name>A0A2S5SVI6_9BURK</name>
<keyword evidence="2" id="KW-1185">Reference proteome</keyword>
<gene>
    <name evidence="1" type="ORF">C1704_08540</name>
</gene>
<dbReference type="GO" id="GO:0016787">
    <property type="term" value="F:hydrolase activity"/>
    <property type="evidence" value="ECO:0007669"/>
    <property type="project" value="UniProtKB-KW"/>
</dbReference>
<dbReference type="Proteomes" id="UP000238605">
    <property type="component" value="Unassembled WGS sequence"/>
</dbReference>
<comment type="caution">
    <text evidence="1">The sequence shown here is derived from an EMBL/GenBank/DDBJ whole genome shotgun (WGS) entry which is preliminary data.</text>
</comment>
<accession>A0A2S5SVI6</accession>
<dbReference type="OrthoDB" id="7197847at2"/>
<organism evidence="1 2">
    <name type="scientific">Caldimonas caldifontis</name>
    <dbReference type="NCBI Taxonomy" id="1452508"/>
    <lineage>
        <taxon>Bacteria</taxon>
        <taxon>Pseudomonadati</taxon>
        <taxon>Pseudomonadota</taxon>
        <taxon>Betaproteobacteria</taxon>
        <taxon>Burkholderiales</taxon>
        <taxon>Sphaerotilaceae</taxon>
        <taxon>Caldimonas</taxon>
    </lineage>
</organism>
<protein>
    <submittedName>
        <fullName evidence="1">Alpha/beta hydrolase</fullName>
    </submittedName>
</protein>
<keyword evidence="1" id="KW-0378">Hydrolase</keyword>
<dbReference type="SUPFAM" id="SSF53474">
    <property type="entry name" value="alpha/beta-Hydrolases"/>
    <property type="match status" value="1"/>
</dbReference>
<reference evidence="1 2" key="1">
    <citation type="submission" date="2018-02" db="EMBL/GenBank/DDBJ databases">
        <title>Reclassifiation of [Polyangium] brachysporum DSM 7029 as Guopingzhaonella breviflexa gen. nov., sp. nov., a member of the family Comamonadaceae.</title>
        <authorList>
            <person name="Tang B."/>
        </authorList>
    </citation>
    <scope>NUCLEOTIDE SEQUENCE [LARGE SCALE GENOMIC DNA]</scope>
    <source>
        <strain evidence="1 2">BCRC 80649</strain>
    </source>
</reference>
<proteinExistence type="predicted"/>
<dbReference type="Gene3D" id="3.40.50.1820">
    <property type="entry name" value="alpha/beta hydrolase"/>
    <property type="match status" value="1"/>
</dbReference>
<dbReference type="InterPro" id="IPR029058">
    <property type="entry name" value="AB_hydrolase_fold"/>
</dbReference>
<dbReference type="EMBL" id="PSNX01000006">
    <property type="protein sequence ID" value="PPE66724.1"/>
    <property type="molecule type" value="Genomic_DNA"/>
</dbReference>
<evidence type="ECO:0000313" key="1">
    <source>
        <dbReference type="EMBL" id="PPE66724.1"/>
    </source>
</evidence>